<keyword evidence="2" id="KW-1133">Transmembrane helix</keyword>
<keyword evidence="4" id="KW-1185">Reference proteome</keyword>
<accession>B2JQB3</accession>
<feature type="transmembrane region" description="Helical" evidence="2">
    <location>
        <begin position="36"/>
        <end position="54"/>
    </location>
</feature>
<organism evidence="3 4">
    <name type="scientific">Paraburkholderia phymatum (strain DSM 17167 / CIP 108236 / LMG 21445 / STM815)</name>
    <name type="common">Burkholderia phymatum</name>
    <dbReference type="NCBI Taxonomy" id="391038"/>
    <lineage>
        <taxon>Bacteria</taxon>
        <taxon>Pseudomonadati</taxon>
        <taxon>Pseudomonadota</taxon>
        <taxon>Betaproteobacteria</taxon>
        <taxon>Burkholderiales</taxon>
        <taxon>Burkholderiaceae</taxon>
        <taxon>Paraburkholderia</taxon>
    </lineage>
</organism>
<protein>
    <recommendedName>
        <fullName evidence="5">Pilus assembly protein</fullName>
    </recommendedName>
</protein>
<keyword evidence="2" id="KW-0472">Membrane</keyword>
<dbReference type="eggNOG" id="ENOG50331VM">
    <property type="taxonomic scope" value="Bacteria"/>
</dbReference>
<evidence type="ECO:0000256" key="2">
    <source>
        <dbReference type="SAM" id="Phobius"/>
    </source>
</evidence>
<dbReference type="HOGENOM" id="CLU_168123_0_0_4"/>
<evidence type="ECO:0000313" key="4">
    <source>
        <dbReference type="Proteomes" id="UP000001192"/>
    </source>
</evidence>
<name>B2JQB3_PARP8</name>
<evidence type="ECO:0008006" key="5">
    <source>
        <dbReference type="Google" id="ProtNLM"/>
    </source>
</evidence>
<keyword evidence="2" id="KW-0812">Transmembrane</keyword>
<dbReference type="EMBL" id="CP001044">
    <property type="protein sequence ID" value="ACC73454.1"/>
    <property type="molecule type" value="Genomic_DNA"/>
</dbReference>
<dbReference type="AlphaFoldDB" id="B2JQB3"/>
<evidence type="ECO:0000313" key="3">
    <source>
        <dbReference type="EMBL" id="ACC73454.1"/>
    </source>
</evidence>
<proteinExistence type="predicted"/>
<dbReference type="KEGG" id="bph:Bphy_4339"/>
<evidence type="ECO:0000256" key="1">
    <source>
        <dbReference type="SAM" id="MobiDB-lite"/>
    </source>
</evidence>
<feature type="region of interest" description="Disordered" evidence="1">
    <location>
        <begin position="66"/>
        <end position="112"/>
    </location>
</feature>
<dbReference type="Proteomes" id="UP000001192">
    <property type="component" value="Chromosome 2"/>
</dbReference>
<reference evidence="4" key="1">
    <citation type="journal article" date="2014" name="Stand. Genomic Sci.">
        <title>Complete genome sequence of Burkholderia phymatum STM815(T), a broad host range and efficient nitrogen-fixing symbiont of Mimosa species.</title>
        <authorList>
            <person name="Moulin L."/>
            <person name="Klonowska A."/>
            <person name="Caroline B."/>
            <person name="Booth K."/>
            <person name="Vriezen J.A."/>
            <person name="Melkonian R."/>
            <person name="James E.K."/>
            <person name="Young J.P."/>
            <person name="Bena G."/>
            <person name="Hauser L."/>
            <person name="Land M."/>
            <person name="Kyrpides N."/>
            <person name="Bruce D."/>
            <person name="Chain P."/>
            <person name="Copeland A."/>
            <person name="Pitluck S."/>
            <person name="Woyke T."/>
            <person name="Lizotte-Waniewski M."/>
            <person name="Bristow J."/>
            <person name="Riley M."/>
        </authorList>
    </citation>
    <scope>NUCLEOTIDE SEQUENCE [LARGE SCALE GENOMIC DNA]</scope>
    <source>
        <strain evidence="4">DSM 17167 / CIP 108236 / LMG 21445 / STM815</strain>
    </source>
</reference>
<sequence length="112" mass="12005">MKAKLRNSFNYFWLVVMKISLKRHLRKQAGQGMTEYIIIVALIAVSAIAVYASFGKTIREQTAGLAHEMSGTDSTSDINDARAAATDGKSQADKNKGMGAYGSDGSLSTGNK</sequence>
<gene>
    <name evidence="3" type="ordered locus">Bphy_4339</name>
</gene>
<dbReference type="STRING" id="391038.Bphy_4339"/>